<evidence type="ECO:0000313" key="1">
    <source>
        <dbReference type="EMBL" id="AGB31493.1"/>
    </source>
</evidence>
<proteinExistence type="predicted"/>
<gene>
    <name evidence="1" type="ordered locus">Natpe_1596</name>
</gene>
<accession>L0JKX5</accession>
<dbReference type="Proteomes" id="UP000010843">
    <property type="component" value="Chromosome"/>
</dbReference>
<dbReference type="EMBL" id="CP003372">
    <property type="protein sequence ID" value="AGB31493.1"/>
    <property type="molecule type" value="Genomic_DNA"/>
</dbReference>
<dbReference type="HOGENOM" id="CLU_3353935_0_0_2"/>
<dbReference type="KEGG" id="npe:Natpe_1596"/>
<dbReference type="AlphaFoldDB" id="L0JKX5"/>
<reference evidence="2" key="1">
    <citation type="submission" date="2012-02" db="EMBL/GenBank/DDBJ databases">
        <title>Complete sequence of chromosome of Natrinema pellirubrum DSM 15624.</title>
        <authorList>
            <person name="Lucas S."/>
            <person name="Han J."/>
            <person name="Lapidus A."/>
            <person name="Cheng J.-F."/>
            <person name="Goodwin L."/>
            <person name="Pitluck S."/>
            <person name="Peters L."/>
            <person name="Teshima H."/>
            <person name="Detter J.C."/>
            <person name="Han C."/>
            <person name="Tapia R."/>
            <person name="Land M."/>
            <person name="Hauser L."/>
            <person name="Kyrpides N."/>
            <person name="Ivanova N."/>
            <person name="Pagani I."/>
            <person name="Sproer C."/>
            <person name="Anderson I."/>
            <person name="Woyke T."/>
        </authorList>
    </citation>
    <scope>NUCLEOTIDE SEQUENCE [LARGE SCALE GENOMIC DNA]</scope>
    <source>
        <strain evidence="2">DSM 15624 / JCM 10476 / NCIMB 786</strain>
    </source>
</reference>
<evidence type="ECO:0000313" key="2">
    <source>
        <dbReference type="Proteomes" id="UP000010843"/>
    </source>
</evidence>
<sequence length="36" mass="3959">MVGPTEPTTPPYDWGIYVSDEHIRANLFLGVPKTVG</sequence>
<organism evidence="1 2">
    <name type="scientific">Natrinema pellirubrum (strain DSM 15624 / CIP 106293 / JCM 10476 / NCIMB 786 / 157)</name>
    <dbReference type="NCBI Taxonomy" id="797303"/>
    <lineage>
        <taxon>Archaea</taxon>
        <taxon>Methanobacteriati</taxon>
        <taxon>Methanobacteriota</taxon>
        <taxon>Stenosarchaea group</taxon>
        <taxon>Halobacteria</taxon>
        <taxon>Halobacteriales</taxon>
        <taxon>Natrialbaceae</taxon>
        <taxon>Natrinema</taxon>
    </lineage>
</organism>
<protein>
    <submittedName>
        <fullName evidence="1">Uncharacterized protein</fullName>
    </submittedName>
</protein>
<dbReference type="STRING" id="797303.Natpe_1596"/>
<name>L0JKX5_NATP1</name>